<dbReference type="Gene3D" id="3.30.9.10">
    <property type="entry name" value="D-Amino Acid Oxidase, subunit A, domain 2"/>
    <property type="match status" value="1"/>
</dbReference>
<dbReference type="GO" id="GO:0002098">
    <property type="term" value="P:tRNA wobble uridine modification"/>
    <property type="evidence" value="ECO:0007669"/>
    <property type="project" value="TreeGrafter"/>
</dbReference>
<comment type="similarity">
    <text evidence="10">In the N-terminal section; belongs to the methyltransferase superfamily. tRNA (mnm(5)s(2)U34)-methyltransferase family.</text>
</comment>
<dbReference type="EMBL" id="CP034752">
    <property type="protein sequence ID" value="QBH96988.1"/>
    <property type="molecule type" value="Genomic_DNA"/>
</dbReference>
<keyword evidence="4 10" id="KW-0808">Transferase</keyword>
<dbReference type="RefSeq" id="WP_130591930.1">
    <property type="nucleotide sequence ID" value="NZ_CP034752.1"/>
</dbReference>
<dbReference type="EC" id="2.1.1.61" evidence="10"/>
<evidence type="ECO:0000256" key="2">
    <source>
        <dbReference type="ARBA" id="ARBA00022603"/>
    </source>
</evidence>
<accession>A0A411WLE3</accession>
<dbReference type="NCBIfam" id="NF002482">
    <property type="entry name" value="PRK01747.1-3"/>
    <property type="match status" value="1"/>
</dbReference>
<dbReference type="SUPFAM" id="SSF51905">
    <property type="entry name" value="FAD/NAD(P)-binding domain"/>
    <property type="match status" value="1"/>
</dbReference>
<keyword evidence="1 10" id="KW-0963">Cytoplasm</keyword>
<dbReference type="Pfam" id="PF01266">
    <property type="entry name" value="DAO"/>
    <property type="match status" value="1"/>
</dbReference>
<evidence type="ECO:0000313" key="14">
    <source>
        <dbReference type="Proteomes" id="UP000293154"/>
    </source>
</evidence>
<dbReference type="InterPro" id="IPR006076">
    <property type="entry name" value="FAD-dep_OxRdtase"/>
</dbReference>
<evidence type="ECO:0000256" key="9">
    <source>
        <dbReference type="ARBA" id="ARBA00023268"/>
    </source>
</evidence>
<evidence type="ECO:0000256" key="8">
    <source>
        <dbReference type="ARBA" id="ARBA00023002"/>
    </source>
</evidence>
<keyword evidence="2 10" id="KW-0489">Methyltransferase</keyword>
<dbReference type="NCBIfam" id="TIGR03197">
    <property type="entry name" value="MnmC_Cterm"/>
    <property type="match status" value="1"/>
</dbReference>
<evidence type="ECO:0000256" key="1">
    <source>
        <dbReference type="ARBA" id="ARBA00022490"/>
    </source>
</evidence>
<dbReference type="PANTHER" id="PTHR13847">
    <property type="entry name" value="SARCOSINE DEHYDROGENASE-RELATED"/>
    <property type="match status" value="1"/>
</dbReference>
<feature type="domain" description="FAD dependent oxidoreductase" evidence="11">
    <location>
        <begin position="269"/>
        <end position="639"/>
    </location>
</feature>
<dbReference type="GO" id="GO:0004808">
    <property type="term" value="F:tRNA (5-methylaminomethyl-2-thiouridylate)(34)-methyltransferase activity"/>
    <property type="evidence" value="ECO:0007669"/>
    <property type="project" value="UniProtKB-EC"/>
</dbReference>
<dbReference type="InterPro" id="IPR008471">
    <property type="entry name" value="MnmC-like_methylTransf"/>
</dbReference>
<dbReference type="InterPro" id="IPR029063">
    <property type="entry name" value="SAM-dependent_MTases_sf"/>
</dbReference>
<keyword evidence="3 10" id="KW-0285">Flavoprotein</keyword>
<proteinExistence type="inferred from homology"/>
<dbReference type="GO" id="GO:0050660">
    <property type="term" value="F:flavin adenine dinucleotide binding"/>
    <property type="evidence" value="ECO:0007669"/>
    <property type="project" value="UniProtKB-UniRule"/>
</dbReference>
<comment type="subcellular location">
    <subcellularLocation>
        <location evidence="10">Cytoplasm</location>
    </subcellularLocation>
</comment>
<comment type="cofactor">
    <cofactor evidence="10">
        <name>FAD</name>
        <dbReference type="ChEBI" id="CHEBI:57692"/>
    </cofactor>
</comment>
<dbReference type="GO" id="GO:0016645">
    <property type="term" value="F:oxidoreductase activity, acting on the CH-NH group of donors"/>
    <property type="evidence" value="ECO:0007669"/>
    <property type="project" value="InterPro"/>
</dbReference>
<protein>
    <recommendedName>
        <fullName evidence="10">tRNA 5-methylaminomethyl-2-thiouridine biosynthesis bifunctional protein MnmC</fullName>
        <shortName evidence="10">tRNA mnm(5)s(2)U biosynthesis bifunctional protein</shortName>
    </recommendedName>
    <domain>
        <recommendedName>
            <fullName evidence="10">tRNA (mnm(5)s(2)U34)-methyltransferase</fullName>
            <ecNumber evidence="10">2.1.1.61</ecNumber>
        </recommendedName>
    </domain>
    <domain>
        <recommendedName>
            <fullName evidence="10">FAD-dependent cmnm(5)s(2)U34 oxidoreductase</fullName>
            <ecNumber evidence="10">1.5.-.-</ecNumber>
        </recommendedName>
    </domain>
</protein>
<dbReference type="AlphaFoldDB" id="A0A411WLE3"/>
<feature type="region of interest" description="tRNA (mnm(5)s(2)U34)-methyltransferase" evidence="10">
    <location>
        <begin position="1"/>
        <end position="245"/>
    </location>
</feature>
<keyword evidence="8 10" id="KW-0560">Oxidoreductase</keyword>
<dbReference type="InterPro" id="IPR017610">
    <property type="entry name" value="tRNA_S-uridine_synth_MnmC_C"/>
</dbReference>
<dbReference type="EC" id="1.5.-.-" evidence="10"/>
<evidence type="ECO:0000259" key="12">
    <source>
        <dbReference type="Pfam" id="PF05430"/>
    </source>
</evidence>
<keyword evidence="5 10" id="KW-0949">S-adenosyl-L-methionine</keyword>
<dbReference type="GO" id="GO:0032259">
    <property type="term" value="P:methylation"/>
    <property type="evidence" value="ECO:0007669"/>
    <property type="project" value="UniProtKB-KW"/>
</dbReference>
<dbReference type="Pfam" id="PF05430">
    <property type="entry name" value="Methyltransf_30"/>
    <property type="match status" value="1"/>
</dbReference>
<dbReference type="PANTHER" id="PTHR13847:SF283">
    <property type="entry name" value="TRNA 5-METHYLAMINOMETHYL-2-THIOURIDINE BIOSYNTHESIS BIFUNCTIONAL PROTEIN MNMC"/>
    <property type="match status" value="1"/>
</dbReference>
<evidence type="ECO:0000256" key="6">
    <source>
        <dbReference type="ARBA" id="ARBA00022694"/>
    </source>
</evidence>
<comment type="catalytic activity">
    <reaction evidence="10">
        <text>5-aminomethyl-2-thiouridine(34) in tRNA + S-adenosyl-L-methionine = 5-methylaminomethyl-2-thiouridine(34) in tRNA + S-adenosyl-L-homocysteine + H(+)</text>
        <dbReference type="Rhea" id="RHEA:19569"/>
        <dbReference type="Rhea" id="RHEA-COMP:10195"/>
        <dbReference type="Rhea" id="RHEA-COMP:10197"/>
        <dbReference type="ChEBI" id="CHEBI:15378"/>
        <dbReference type="ChEBI" id="CHEBI:57856"/>
        <dbReference type="ChEBI" id="CHEBI:59789"/>
        <dbReference type="ChEBI" id="CHEBI:74454"/>
        <dbReference type="ChEBI" id="CHEBI:74455"/>
        <dbReference type="EC" id="2.1.1.61"/>
    </reaction>
</comment>
<dbReference type="Gene3D" id="3.50.50.60">
    <property type="entry name" value="FAD/NAD(P)-binding domain"/>
    <property type="match status" value="1"/>
</dbReference>
<dbReference type="FunFam" id="3.40.50.150:FF:000107">
    <property type="entry name" value="tRNA 5-methylaminomethyl-2-thiouridine biosynthesis bifunctional protein MnmC"/>
    <property type="match status" value="1"/>
</dbReference>
<feature type="domain" description="MnmC-like methyltransferase" evidence="12">
    <location>
        <begin position="119"/>
        <end position="244"/>
    </location>
</feature>
<comment type="similarity">
    <text evidence="10">In the C-terminal section; belongs to the DAO family.</text>
</comment>
<dbReference type="Gene3D" id="3.40.50.150">
    <property type="entry name" value="Vaccinia Virus protein VP39"/>
    <property type="match status" value="1"/>
</dbReference>
<reference evidence="13 14" key="1">
    <citation type="submission" date="2019-03" db="EMBL/GenBank/DDBJ databases">
        <title>Pragia sp. nov. isolated from the gut tract of Carduelis flavirostris.</title>
        <authorList>
            <person name="Ge Y."/>
        </authorList>
    </citation>
    <scope>NUCLEOTIDE SEQUENCE [LARGE SCALE GENOMIC DNA]</scope>
    <source>
        <strain evidence="13 14">CF-458</strain>
    </source>
</reference>
<keyword evidence="6 10" id="KW-0819">tRNA processing</keyword>
<evidence type="ECO:0000256" key="10">
    <source>
        <dbReference type="HAMAP-Rule" id="MF_01102"/>
    </source>
</evidence>
<feature type="region of interest" description="FAD-dependent cmnm(5)s(2)U34 oxidoreductase" evidence="10">
    <location>
        <begin position="273"/>
        <end position="673"/>
    </location>
</feature>
<evidence type="ECO:0000256" key="5">
    <source>
        <dbReference type="ARBA" id="ARBA00022691"/>
    </source>
</evidence>
<dbReference type="HAMAP" id="MF_01102">
    <property type="entry name" value="MnmC"/>
    <property type="match status" value="1"/>
</dbReference>
<keyword evidence="9 10" id="KW-0511">Multifunctional enzyme</keyword>
<dbReference type="NCBIfam" id="NF033855">
    <property type="entry name" value="tRNA_MNMC2"/>
    <property type="match status" value="1"/>
</dbReference>
<dbReference type="InterPro" id="IPR023032">
    <property type="entry name" value="tRNA_MAMT_biosynth_bifunc_MnmC"/>
</dbReference>
<evidence type="ECO:0000256" key="3">
    <source>
        <dbReference type="ARBA" id="ARBA00022630"/>
    </source>
</evidence>
<sequence length="673" mass="75513">MNHTSIQHADLNWNEQGTPVSREFDDVYFSNQDGQEETKYVFLTGNHIPERFTVHAKRSFTVAETGFGTGLNFLTLWHAFRQFYAHHQETPLKHLHFISFEKFPLRREDLQQVHQTWPQFSSLCEQLQQQWPSALPGCHRLLLDDGRVTLDLWFGDVNTLLPQLDDSVNGKVDVWFLDGFAPSKNPDMWTPLLFQQMVRLAAEQGTFATFTAAGFVRRGLQDAGFDVSRIKGFGQKREMLVGVRQPDLPPQQPLNMPWYTSPCAQQPMDVAIIGGGIASAMTALALLRRGATVTLYCADDLPAQGASGNYQGALYPLLGRENAMTRFFSHAFTFARQRYDSLLSEGIDFDHQWCGVTQLGYDEKSRNKNDVILASNPLPEIACHLSQQQVETLCGLPTGCGGIHYPLGGWLSPRQLTANALNHAQTLGMKTCYQHSLTGLKLAEQGWALTFSHGKSAQHATVILANGYRVTEFEQTAQLSLTPVRGQVSQVPTSSELSQLKHVICYDGYMTPVDANHQYHCIGASYGRGDSQIDYRQAEQQENRQRLLNCLPDIDWPRHIDISNQLARCSVRSAIRDHLPMMGAVADYSRLRESYRHLDRKLKRGEKIEQAPVWPGLYMLSGLGSRGLCSAPLLAETLAGQIFNEPLPLPADILAALNPNRLWVRKLLKGTPL</sequence>
<comment type="function">
    <text evidence="10">Catalyzes the last two steps in the biosynthesis of 5-methylaminomethyl-2-thiouridine (mnm(5)s(2)U) at the wobble position (U34) in tRNA. Catalyzes the FAD-dependent demodification of cmnm(5)s(2)U34 to nm(5)s(2)U34, followed by the transfer of a methyl group from S-adenosyl-L-methionine to nm(5)s(2)U34, to form mnm(5)s(2)U34.</text>
</comment>
<dbReference type="InterPro" id="IPR047785">
    <property type="entry name" value="tRNA_MNMC2"/>
</dbReference>
<keyword evidence="7 10" id="KW-0274">FAD</keyword>
<dbReference type="GO" id="GO:0005737">
    <property type="term" value="C:cytoplasm"/>
    <property type="evidence" value="ECO:0007669"/>
    <property type="project" value="UniProtKB-SubCell"/>
</dbReference>
<keyword evidence="14" id="KW-1185">Reference proteome</keyword>
<dbReference type="InterPro" id="IPR036188">
    <property type="entry name" value="FAD/NAD-bd_sf"/>
</dbReference>
<dbReference type="Proteomes" id="UP000293154">
    <property type="component" value="Chromosome"/>
</dbReference>
<dbReference type="OrthoDB" id="9786494at2"/>
<dbReference type="KEGG" id="prag:EKN56_11630"/>
<name>A0A411WLE3_9GAMM</name>
<dbReference type="NCBIfam" id="NF002484">
    <property type="entry name" value="PRK01747.1-5"/>
    <property type="match status" value="1"/>
</dbReference>
<dbReference type="NCBIfam" id="NF002481">
    <property type="entry name" value="PRK01747.1-2"/>
    <property type="match status" value="1"/>
</dbReference>
<evidence type="ECO:0000313" key="13">
    <source>
        <dbReference type="EMBL" id="QBH96988.1"/>
    </source>
</evidence>
<evidence type="ECO:0000256" key="7">
    <source>
        <dbReference type="ARBA" id="ARBA00022827"/>
    </source>
</evidence>
<organism evidence="13 14">
    <name type="scientific">Limnobaculum zhutongyuii</name>
    <dbReference type="NCBI Taxonomy" id="2498113"/>
    <lineage>
        <taxon>Bacteria</taxon>
        <taxon>Pseudomonadati</taxon>
        <taxon>Pseudomonadota</taxon>
        <taxon>Gammaproteobacteria</taxon>
        <taxon>Enterobacterales</taxon>
        <taxon>Budviciaceae</taxon>
        <taxon>Limnobaculum</taxon>
    </lineage>
</organism>
<evidence type="ECO:0000256" key="4">
    <source>
        <dbReference type="ARBA" id="ARBA00022679"/>
    </source>
</evidence>
<evidence type="ECO:0000259" key="11">
    <source>
        <dbReference type="Pfam" id="PF01266"/>
    </source>
</evidence>
<gene>
    <name evidence="10 13" type="primary">mnmC</name>
    <name evidence="13" type="ORF">EKN56_11630</name>
</gene>